<dbReference type="AlphaFoldDB" id="A0A2H0PWD6"/>
<dbReference type="GO" id="GO:0000287">
    <property type="term" value="F:magnesium ion binding"/>
    <property type="evidence" value="ECO:0007669"/>
    <property type="project" value="InterPro"/>
</dbReference>
<dbReference type="PANTHER" id="PTHR11702:SF31">
    <property type="entry name" value="MITOCHONDRIAL RIBOSOME-ASSOCIATED GTPASE 2"/>
    <property type="match status" value="1"/>
</dbReference>
<dbReference type="InterPro" id="IPR027417">
    <property type="entry name" value="P-loop_NTPase"/>
</dbReference>
<dbReference type="Pfam" id="PF01926">
    <property type="entry name" value="MMR_HSR1"/>
    <property type="match status" value="1"/>
</dbReference>
<feature type="binding site" evidence="7">
    <location>
        <begin position="219"/>
        <end position="223"/>
    </location>
    <ligand>
        <name>GTP</name>
        <dbReference type="ChEBI" id="CHEBI:37565"/>
    </ligand>
</feature>
<dbReference type="InterPro" id="IPR006073">
    <property type="entry name" value="GTP-bd"/>
</dbReference>
<evidence type="ECO:0000256" key="4">
    <source>
        <dbReference type="ARBA" id="ARBA00022801"/>
    </source>
</evidence>
<dbReference type="InterPro" id="IPR031167">
    <property type="entry name" value="G_OBG"/>
</dbReference>
<evidence type="ECO:0000256" key="3">
    <source>
        <dbReference type="ARBA" id="ARBA00022741"/>
    </source>
</evidence>
<evidence type="ECO:0000256" key="6">
    <source>
        <dbReference type="ARBA" id="ARBA00023134"/>
    </source>
</evidence>
<keyword evidence="4 7" id="KW-0378">Hydrolase</keyword>
<feature type="domain" description="Obg" evidence="9">
    <location>
        <begin position="32"/>
        <end position="187"/>
    </location>
</feature>
<feature type="binding site" evidence="7">
    <location>
        <position position="221"/>
    </location>
    <ligand>
        <name>Mg(2+)</name>
        <dbReference type="ChEBI" id="CHEBI:18420"/>
    </ligand>
</feature>
<feature type="domain" description="OBG-type G" evidence="8">
    <location>
        <begin position="188"/>
        <end position="350"/>
    </location>
</feature>
<comment type="subunit">
    <text evidence="7">Monomer.</text>
</comment>
<keyword evidence="6 7" id="KW-0342">GTP-binding</keyword>
<dbReference type="GO" id="GO:0005525">
    <property type="term" value="F:GTP binding"/>
    <property type="evidence" value="ECO:0007669"/>
    <property type="project" value="UniProtKB-UniRule"/>
</dbReference>
<dbReference type="Gene3D" id="2.70.210.12">
    <property type="entry name" value="GTP1/OBG domain"/>
    <property type="match status" value="1"/>
</dbReference>
<dbReference type="NCBIfam" id="NF008956">
    <property type="entry name" value="PRK12299.1"/>
    <property type="match status" value="1"/>
</dbReference>
<evidence type="ECO:0000259" key="9">
    <source>
        <dbReference type="PROSITE" id="PS51883"/>
    </source>
</evidence>
<dbReference type="Pfam" id="PF01018">
    <property type="entry name" value="GTP1_OBG"/>
    <property type="match status" value="1"/>
</dbReference>
<dbReference type="CDD" id="cd01898">
    <property type="entry name" value="Obg"/>
    <property type="match status" value="1"/>
</dbReference>
<evidence type="ECO:0000256" key="2">
    <source>
        <dbReference type="ARBA" id="ARBA00022490"/>
    </source>
</evidence>
<dbReference type="InterPro" id="IPR045086">
    <property type="entry name" value="OBG_GTPase"/>
</dbReference>
<organism evidence="10 11">
    <name type="scientific">Candidatus Brennerbacteria bacterium CG11_big_fil_rev_8_21_14_0_20_43_10</name>
    <dbReference type="NCBI Taxonomy" id="1974523"/>
    <lineage>
        <taxon>Bacteria</taxon>
        <taxon>Candidatus Brenneribacteriota</taxon>
    </lineage>
</organism>
<dbReference type="Gene3D" id="3.40.50.300">
    <property type="entry name" value="P-loop containing nucleotide triphosphate hydrolases"/>
    <property type="match status" value="1"/>
</dbReference>
<dbReference type="PROSITE" id="PS51883">
    <property type="entry name" value="OBG"/>
    <property type="match status" value="1"/>
</dbReference>
<dbReference type="PRINTS" id="PR00326">
    <property type="entry name" value="GTP1OBG"/>
</dbReference>
<sequence>MKNCPWDISFLPVLYQQTKASQKHKQNAIITLMIVDDVTIRVQAGNGGDGAVAFNKNLLQLGPVGGNGGDGGNVYAEGVAELDMLNQFRFKKDIRAADGERGKRQNKNGLDSEDIILKVPVGTVIHNLILKTDGEVTHIGERVLLAKGGMGGRGNFHFRSATNQSPKQFEKGTLGQSFDIRLELKLIADVGLIGLPNVGKSTLLNELTNAKSKVASYPFTTIEPNLGAYYELVIADIPGLIEGASQGKGLGIKFLRHIERTKTLFHLISAESPDPVFDYQTVRAEMKMHNPRLLDKDEYVFLSKCDNVASKEVEQKIKLLKKINPHAYPLSVLESETLDTIKTILNKIKDAKIAPIDKE</sequence>
<dbReference type="Proteomes" id="UP000236846">
    <property type="component" value="Unassembled WGS sequence"/>
</dbReference>
<dbReference type="GO" id="GO:0003924">
    <property type="term" value="F:GTPase activity"/>
    <property type="evidence" value="ECO:0007669"/>
    <property type="project" value="UniProtKB-UniRule"/>
</dbReference>
<dbReference type="PROSITE" id="PS00905">
    <property type="entry name" value="GTP1_OBG"/>
    <property type="match status" value="1"/>
</dbReference>
<protein>
    <recommendedName>
        <fullName evidence="7">GTPase Obg</fullName>
        <ecNumber evidence="7">3.6.5.-</ecNumber>
    </recommendedName>
    <alternativeName>
        <fullName evidence="7">GTP-binding protein Obg</fullName>
    </alternativeName>
</protein>
<keyword evidence="2 7" id="KW-0963">Cytoplasm</keyword>
<comment type="function">
    <text evidence="7">An essential GTPase which binds GTP, GDP and possibly (p)ppGpp with moderate affinity, with high nucleotide exchange rates and a fairly low GTP hydrolysis rate. Plays a role in control of the cell cycle, stress response, ribosome biogenesis and in those bacteria that undergo differentiation, in morphogenesis control.</text>
</comment>
<dbReference type="InterPro" id="IPR006169">
    <property type="entry name" value="GTP1_OBG_dom"/>
</dbReference>
<dbReference type="FunFam" id="2.70.210.12:FF:000001">
    <property type="entry name" value="GTPase Obg"/>
    <property type="match status" value="1"/>
</dbReference>
<dbReference type="HAMAP" id="MF_01454">
    <property type="entry name" value="GTPase_Obg"/>
    <property type="match status" value="1"/>
</dbReference>
<dbReference type="GO" id="GO:0042254">
    <property type="term" value="P:ribosome biogenesis"/>
    <property type="evidence" value="ECO:0007669"/>
    <property type="project" value="UniProtKB-UniRule"/>
</dbReference>
<evidence type="ECO:0000256" key="1">
    <source>
        <dbReference type="ARBA" id="ARBA00007699"/>
    </source>
</evidence>
<proteinExistence type="inferred from homology"/>
<dbReference type="EC" id="3.6.5.-" evidence="7"/>
<dbReference type="PROSITE" id="PS51710">
    <property type="entry name" value="G_OBG"/>
    <property type="match status" value="1"/>
</dbReference>
<dbReference type="InterPro" id="IPR036726">
    <property type="entry name" value="GTP1_OBG_dom_sf"/>
</dbReference>
<dbReference type="GO" id="GO:0005737">
    <property type="term" value="C:cytoplasm"/>
    <property type="evidence" value="ECO:0007669"/>
    <property type="project" value="UniProtKB-SubCell"/>
</dbReference>
<dbReference type="InterPro" id="IPR014100">
    <property type="entry name" value="GTP-bd_Obg/CgtA"/>
</dbReference>
<evidence type="ECO:0000259" key="8">
    <source>
        <dbReference type="PROSITE" id="PS51710"/>
    </source>
</evidence>
<feature type="binding site" evidence="7">
    <location>
        <begin position="331"/>
        <end position="333"/>
    </location>
    <ligand>
        <name>GTP</name>
        <dbReference type="ChEBI" id="CHEBI:37565"/>
    </ligand>
</feature>
<name>A0A2H0PWD6_9BACT</name>
<keyword evidence="5 7" id="KW-0460">Magnesium</keyword>
<dbReference type="InterPro" id="IPR006074">
    <property type="entry name" value="GTP1-OBG_CS"/>
</dbReference>
<accession>A0A2H0PWD6</accession>
<evidence type="ECO:0000256" key="5">
    <source>
        <dbReference type="ARBA" id="ARBA00022842"/>
    </source>
</evidence>
<dbReference type="NCBIfam" id="TIGR02729">
    <property type="entry name" value="Obg_CgtA"/>
    <property type="match status" value="1"/>
</dbReference>
<feature type="binding site" evidence="7">
    <location>
        <position position="201"/>
    </location>
    <ligand>
        <name>Mg(2+)</name>
        <dbReference type="ChEBI" id="CHEBI:18420"/>
    </ligand>
</feature>
<comment type="subcellular location">
    <subcellularLocation>
        <location evidence="7">Cytoplasm</location>
    </subcellularLocation>
</comment>
<comment type="caution">
    <text evidence="10">The sequence shown here is derived from an EMBL/GenBank/DDBJ whole genome shotgun (WGS) entry which is preliminary data.</text>
</comment>
<dbReference type="PANTHER" id="PTHR11702">
    <property type="entry name" value="DEVELOPMENTALLY REGULATED GTP-BINDING PROTEIN-RELATED"/>
    <property type="match status" value="1"/>
</dbReference>
<dbReference type="SUPFAM" id="SSF82051">
    <property type="entry name" value="Obg GTP-binding protein N-terminal domain"/>
    <property type="match status" value="1"/>
</dbReference>
<gene>
    <name evidence="7" type="primary">obg</name>
    <name evidence="10" type="ORF">COV41_01630</name>
</gene>
<evidence type="ECO:0000256" key="7">
    <source>
        <dbReference type="HAMAP-Rule" id="MF_01454"/>
    </source>
</evidence>
<feature type="binding site" evidence="7">
    <location>
        <begin position="194"/>
        <end position="201"/>
    </location>
    <ligand>
        <name>GTP</name>
        <dbReference type="ChEBI" id="CHEBI:37565"/>
    </ligand>
</feature>
<reference evidence="10 11" key="1">
    <citation type="submission" date="2017-09" db="EMBL/GenBank/DDBJ databases">
        <title>Depth-based differentiation of microbial function through sediment-hosted aquifers and enrichment of novel symbionts in the deep terrestrial subsurface.</title>
        <authorList>
            <person name="Probst A.J."/>
            <person name="Ladd B."/>
            <person name="Jarett J.K."/>
            <person name="Geller-Mcgrath D.E."/>
            <person name="Sieber C.M."/>
            <person name="Emerson J.B."/>
            <person name="Anantharaman K."/>
            <person name="Thomas B.C."/>
            <person name="Malmstrom R."/>
            <person name="Stieglmeier M."/>
            <person name="Klingl A."/>
            <person name="Woyke T."/>
            <person name="Ryan C.M."/>
            <person name="Banfield J.F."/>
        </authorList>
    </citation>
    <scope>NUCLEOTIDE SEQUENCE [LARGE SCALE GENOMIC DNA]</scope>
    <source>
        <strain evidence="10">CG11_big_fil_rev_8_21_14_0_20_43_10</strain>
    </source>
</reference>
<comment type="similarity">
    <text evidence="1 7">Belongs to the TRAFAC class OBG-HflX-like GTPase superfamily. OBG GTPase family.</text>
</comment>
<keyword evidence="3 7" id="KW-0547">Nucleotide-binding</keyword>
<evidence type="ECO:0000313" key="10">
    <source>
        <dbReference type="EMBL" id="PIR26340.1"/>
    </source>
</evidence>
<keyword evidence="7" id="KW-0479">Metal-binding</keyword>
<feature type="binding site" evidence="7">
    <location>
        <begin position="303"/>
        <end position="306"/>
    </location>
    <ligand>
        <name>GTP</name>
        <dbReference type="ChEBI" id="CHEBI:37565"/>
    </ligand>
</feature>
<comment type="cofactor">
    <cofactor evidence="7">
        <name>Mg(2+)</name>
        <dbReference type="ChEBI" id="CHEBI:18420"/>
    </cofactor>
</comment>
<dbReference type="EMBL" id="PCXE01000029">
    <property type="protein sequence ID" value="PIR26340.1"/>
    <property type="molecule type" value="Genomic_DNA"/>
</dbReference>
<dbReference type="SUPFAM" id="SSF52540">
    <property type="entry name" value="P-loop containing nucleoside triphosphate hydrolases"/>
    <property type="match status" value="1"/>
</dbReference>
<feature type="binding site" evidence="7">
    <location>
        <begin position="236"/>
        <end position="239"/>
    </location>
    <ligand>
        <name>GTP</name>
        <dbReference type="ChEBI" id="CHEBI:37565"/>
    </ligand>
</feature>
<evidence type="ECO:0000313" key="11">
    <source>
        <dbReference type="Proteomes" id="UP000236846"/>
    </source>
</evidence>
<dbReference type="PIRSF" id="PIRSF002401">
    <property type="entry name" value="GTP_bd_Obg/CgtA"/>
    <property type="match status" value="1"/>
</dbReference>